<evidence type="ECO:0000313" key="3">
    <source>
        <dbReference type="EMBL" id="CAB0032295.1"/>
    </source>
</evidence>
<sequence>MIFHLLQPLQEITPQQMYSDDQNVMQETDSLESDEFLPQQIAMHQQAKNLVNQQRHKQQLQFQQQKKQQQLQQRQQQHQRQQLQQQQQLQIEQQQQLQLEQQQQLQLEQQRKQQFQRQQLQQQQQKIYLQIKQQQHEKQKKMQQQGLINIFQPQQEEAGSACKKLQPISTLKYQLHSSNELLSESLLDEQPTSFRLCSVTMCCVYTNACSTLMDGVTDCECNDRFRLIFVLHVSRRLLRVAIKTSKRRCWRQLCDEVDNDVWGKPYKVAMSRLGCPQAKQPSSPLLVRGAVAALFPRVPSGPALRLPRRAEEPIPAVTLEELKGAQSRIKERSAPGPDGIPNSALKIAVAARPDIFLRVYTTCLETGVFFFRPAGSARDLSLLPKPGKPPDEPSSYRPLCMLDTAGKILERIICDRLEAFTERPGGLSERQYGFRKGRSTIDAIDDVISTAREAIAGKMVPRHQKVLRRGDRPRREECVQLVSVGQHPRRSTPFARTRLLAENNRQLLLGKSVRLHHGRRSRVLRSDSRSSTGSVLGPILWNVMYDAILRLNFDGDVRIVGFADDIAVVAVAKHLWQIEHNLNAAILQVRGALQSLSLQTADHKTEALLITSRKKVETITITVGDHSIRSSPSTLPGPAHRRQAEVRPPPPNSQRKGSRCDRCPCEDHAQLWRAQKQPTQAVCSRRRLHTPVRSPRLEHSSTKASLHAAGGVSPPTSLPACDRRPAACRLRGHICPCRHTTAGPLSRTSERGSTAAAERTQRDEERLATLSKWQEAWDRSKKARWTHRLIPNIRVWIERRHGELNYHLTQLLTGHGFFKHHSRRYDHNQSAQCPVCPSSIENAEHVFYHCPRFSEERERLHSLLYEVMTPENTTRLMLASEPNWLAVASFAHSVVTGLRDEGMDRRG</sequence>
<dbReference type="AlphaFoldDB" id="A0A6H5IAR9"/>
<name>A0A6H5IAR9_9HYME</name>
<gene>
    <name evidence="3" type="ORF">TBRA_LOCUS4238</name>
</gene>
<dbReference type="Proteomes" id="UP000479190">
    <property type="component" value="Unassembled WGS sequence"/>
</dbReference>
<protein>
    <recommendedName>
        <fullName evidence="5">Reverse transcriptase domain-containing protein</fullName>
    </recommendedName>
</protein>
<dbReference type="PANTHER" id="PTHR19446">
    <property type="entry name" value="REVERSE TRANSCRIPTASES"/>
    <property type="match status" value="1"/>
</dbReference>
<feature type="region of interest" description="Disordered" evidence="2">
    <location>
        <begin position="741"/>
        <end position="763"/>
    </location>
</feature>
<evidence type="ECO:0008006" key="5">
    <source>
        <dbReference type="Google" id="ProtNLM"/>
    </source>
</evidence>
<proteinExistence type="predicted"/>
<accession>A0A6H5IAR9</accession>
<feature type="region of interest" description="Disordered" evidence="2">
    <location>
        <begin position="627"/>
        <end position="661"/>
    </location>
</feature>
<evidence type="ECO:0000256" key="1">
    <source>
        <dbReference type="SAM" id="Coils"/>
    </source>
</evidence>
<dbReference type="CDD" id="cd01650">
    <property type="entry name" value="RT_nLTR_like"/>
    <property type="match status" value="1"/>
</dbReference>
<evidence type="ECO:0000256" key="2">
    <source>
        <dbReference type="SAM" id="MobiDB-lite"/>
    </source>
</evidence>
<evidence type="ECO:0000313" key="4">
    <source>
        <dbReference type="Proteomes" id="UP000479190"/>
    </source>
</evidence>
<keyword evidence="4" id="KW-1185">Reference proteome</keyword>
<organism evidence="3 4">
    <name type="scientific">Trichogramma brassicae</name>
    <dbReference type="NCBI Taxonomy" id="86971"/>
    <lineage>
        <taxon>Eukaryota</taxon>
        <taxon>Metazoa</taxon>
        <taxon>Ecdysozoa</taxon>
        <taxon>Arthropoda</taxon>
        <taxon>Hexapoda</taxon>
        <taxon>Insecta</taxon>
        <taxon>Pterygota</taxon>
        <taxon>Neoptera</taxon>
        <taxon>Endopterygota</taxon>
        <taxon>Hymenoptera</taxon>
        <taxon>Apocrita</taxon>
        <taxon>Proctotrupomorpha</taxon>
        <taxon>Chalcidoidea</taxon>
        <taxon>Trichogrammatidae</taxon>
        <taxon>Trichogramma</taxon>
    </lineage>
</organism>
<dbReference type="OrthoDB" id="7480128at2759"/>
<keyword evidence="1" id="KW-0175">Coiled coil</keyword>
<dbReference type="EMBL" id="CADCXV010000672">
    <property type="protein sequence ID" value="CAB0032295.1"/>
    <property type="molecule type" value="Genomic_DNA"/>
</dbReference>
<reference evidence="3 4" key="1">
    <citation type="submission" date="2020-02" db="EMBL/GenBank/DDBJ databases">
        <authorList>
            <person name="Ferguson B K."/>
        </authorList>
    </citation>
    <scope>NUCLEOTIDE SEQUENCE [LARGE SCALE GENOMIC DNA]</scope>
</reference>
<feature type="region of interest" description="Disordered" evidence="2">
    <location>
        <begin position="674"/>
        <end position="717"/>
    </location>
</feature>
<feature type="coiled-coil region" evidence="1">
    <location>
        <begin position="53"/>
        <end position="137"/>
    </location>
</feature>